<dbReference type="InterPro" id="IPR011527">
    <property type="entry name" value="ABC1_TM_dom"/>
</dbReference>
<evidence type="ECO:0000256" key="4">
    <source>
        <dbReference type="ARBA" id="ARBA00023136"/>
    </source>
</evidence>
<feature type="transmembrane region" description="Helical" evidence="5">
    <location>
        <begin position="57"/>
        <end position="81"/>
    </location>
</feature>
<dbReference type="GO" id="GO:0005524">
    <property type="term" value="F:ATP binding"/>
    <property type="evidence" value="ECO:0007669"/>
    <property type="project" value="InterPro"/>
</dbReference>
<dbReference type="PROSITE" id="PS50929">
    <property type="entry name" value="ABC_TM1F"/>
    <property type="match status" value="1"/>
</dbReference>
<dbReference type="Gene3D" id="1.20.1560.10">
    <property type="entry name" value="ABC transporter type 1, transmembrane domain"/>
    <property type="match status" value="1"/>
</dbReference>
<dbReference type="AlphaFoldDB" id="A0A7R9P1S7"/>
<keyword evidence="4 5" id="KW-0472">Membrane</keyword>
<dbReference type="InterPro" id="IPR039421">
    <property type="entry name" value="Type_1_exporter"/>
</dbReference>
<dbReference type="Pfam" id="PF00664">
    <property type="entry name" value="ABC_membrane"/>
    <property type="match status" value="1"/>
</dbReference>
<evidence type="ECO:0000259" key="6">
    <source>
        <dbReference type="PROSITE" id="PS50929"/>
    </source>
</evidence>
<evidence type="ECO:0000256" key="5">
    <source>
        <dbReference type="SAM" id="Phobius"/>
    </source>
</evidence>
<proteinExistence type="predicted"/>
<dbReference type="InterPro" id="IPR036640">
    <property type="entry name" value="ABC1_TM_sf"/>
</dbReference>
<gene>
    <name evidence="7" type="ORF">TTEB3V08_LOCUS12198</name>
</gene>
<dbReference type="GO" id="GO:0140359">
    <property type="term" value="F:ABC-type transporter activity"/>
    <property type="evidence" value="ECO:0007669"/>
    <property type="project" value="InterPro"/>
</dbReference>
<dbReference type="GO" id="GO:0016020">
    <property type="term" value="C:membrane"/>
    <property type="evidence" value="ECO:0007669"/>
    <property type="project" value="UniProtKB-SubCell"/>
</dbReference>
<organism evidence="7">
    <name type="scientific">Timema tahoe</name>
    <dbReference type="NCBI Taxonomy" id="61484"/>
    <lineage>
        <taxon>Eukaryota</taxon>
        <taxon>Metazoa</taxon>
        <taxon>Ecdysozoa</taxon>
        <taxon>Arthropoda</taxon>
        <taxon>Hexapoda</taxon>
        <taxon>Insecta</taxon>
        <taxon>Pterygota</taxon>
        <taxon>Neoptera</taxon>
        <taxon>Polyneoptera</taxon>
        <taxon>Phasmatodea</taxon>
        <taxon>Timematodea</taxon>
        <taxon>Timematoidea</taxon>
        <taxon>Timematidae</taxon>
        <taxon>Timema</taxon>
    </lineage>
</organism>
<dbReference type="PANTHER" id="PTHR43394">
    <property type="entry name" value="ATP-DEPENDENT PERMEASE MDL1, MITOCHONDRIAL"/>
    <property type="match status" value="1"/>
</dbReference>
<reference evidence="7" key="1">
    <citation type="submission" date="2020-11" db="EMBL/GenBank/DDBJ databases">
        <authorList>
            <person name="Tran Van P."/>
        </authorList>
    </citation>
    <scope>NUCLEOTIDE SEQUENCE</scope>
</reference>
<evidence type="ECO:0000313" key="7">
    <source>
        <dbReference type="EMBL" id="CAD7464319.1"/>
    </source>
</evidence>
<evidence type="ECO:0000256" key="1">
    <source>
        <dbReference type="ARBA" id="ARBA00004141"/>
    </source>
</evidence>
<evidence type="ECO:0000256" key="2">
    <source>
        <dbReference type="ARBA" id="ARBA00022692"/>
    </source>
</evidence>
<dbReference type="SUPFAM" id="SSF90123">
    <property type="entry name" value="ABC transporter transmembrane region"/>
    <property type="match status" value="1"/>
</dbReference>
<dbReference type="PANTHER" id="PTHR43394:SF22">
    <property type="entry name" value="ABC TRANSMEMBRANE TYPE-1 DOMAIN-CONTAINING PROTEIN"/>
    <property type="match status" value="1"/>
</dbReference>
<name>A0A7R9P1S7_9NEOP</name>
<dbReference type="EMBL" id="OE012724">
    <property type="protein sequence ID" value="CAD7464319.1"/>
    <property type="molecule type" value="Genomic_DNA"/>
</dbReference>
<evidence type="ECO:0000256" key="3">
    <source>
        <dbReference type="ARBA" id="ARBA00022989"/>
    </source>
</evidence>
<keyword evidence="2 5" id="KW-0812">Transmembrane</keyword>
<keyword evidence="3 5" id="KW-1133">Transmembrane helix</keyword>
<feature type="transmembrane region" description="Helical" evidence="5">
    <location>
        <begin position="113"/>
        <end position="135"/>
    </location>
</feature>
<accession>A0A7R9P1S7</accession>
<feature type="domain" description="ABC transmembrane type-1" evidence="6">
    <location>
        <begin position="60"/>
        <end position="176"/>
    </location>
</feature>
<protein>
    <recommendedName>
        <fullName evidence="6">ABC transmembrane type-1 domain-containing protein</fullName>
    </recommendedName>
</protein>
<sequence length="176" mass="19587">MKPEGKSRTPNFETSENIRLQASSQLINLQITGCTKTELILKCFYCRFRFTSSSEKCLLILALAAAISGGAFTVGNMLLFANMTDFMINFGSQVTNNSSAIGSDEFLDTLQRFAIGNSIIGGLVLILGYTSNFLFNYTAQKQIHRIRSKFLKSALHQDIAWYDLNQTGDFANRLAE</sequence>
<comment type="subcellular location">
    <subcellularLocation>
        <location evidence="1">Membrane</location>
        <topology evidence="1">Multi-pass membrane protein</topology>
    </subcellularLocation>
</comment>